<comment type="caution">
    <text evidence="1">The sequence shown here is derived from an EMBL/GenBank/DDBJ whole genome shotgun (WGS) entry which is preliminary data.</text>
</comment>
<dbReference type="STRING" id="649747.HMPREF0083_00335"/>
<dbReference type="AlphaFoldDB" id="U1WSD7"/>
<name>U1WSD7_ANEAE</name>
<gene>
    <name evidence="1" type="ORF">HMPREF0083_00335</name>
</gene>
<sequence>MLQNITTICFLYTLSIRLHFGPYNSVNRNYRTYGSRMPLSAAYSKGKIEESV</sequence>
<dbReference type="Proteomes" id="UP000016511">
    <property type="component" value="Unassembled WGS sequence"/>
</dbReference>
<proteinExistence type="predicted"/>
<reference evidence="1 2" key="1">
    <citation type="submission" date="2013-08" db="EMBL/GenBank/DDBJ databases">
        <authorList>
            <person name="Weinstock G."/>
            <person name="Sodergren E."/>
            <person name="Wylie T."/>
            <person name="Fulton L."/>
            <person name="Fulton R."/>
            <person name="Fronick C."/>
            <person name="O'Laughlin M."/>
            <person name="Godfrey J."/>
            <person name="Miner T."/>
            <person name="Herter B."/>
            <person name="Appelbaum E."/>
            <person name="Cordes M."/>
            <person name="Lek S."/>
            <person name="Wollam A."/>
            <person name="Pepin K.H."/>
            <person name="Palsikar V.B."/>
            <person name="Mitreva M."/>
            <person name="Wilson R.K."/>
        </authorList>
    </citation>
    <scope>NUCLEOTIDE SEQUENCE [LARGE SCALE GENOMIC DNA]</scope>
    <source>
        <strain evidence="1 2">ATCC 12856</strain>
    </source>
</reference>
<evidence type="ECO:0000313" key="1">
    <source>
        <dbReference type="EMBL" id="ERI11534.1"/>
    </source>
</evidence>
<organism evidence="1 2">
    <name type="scientific">Aneurinibacillus aneurinilyticus ATCC 12856</name>
    <dbReference type="NCBI Taxonomy" id="649747"/>
    <lineage>
        <taxon>Bacteria</taxon>
        <taxon>Bacillati</taxon>
        <taxon>Bacillota</taxon>
        <taxon>Bacilli</taxon>
        <taxon>Bacillales</taxon>
        <taxon>Paenibacillaceae</taxon>
        <taxon>Aneurinibacillus group</taxon>
        <taxon>Aneurinibacillus</taxon>
    </lineage>
</organism>
<dbReference type="HOGENOM" id="CLU_3076187_0_0_9"/>
<keyword evidence="2" id="KW-1185">Reference proteome</keyword>
<protein>
    <submittedName>
        <fullName evidence="1">Uncharacterized protein</fullName>
    </submittedName>
</protein>
<evidence type="ECO:0000313" key="2">
    <source>
        <dbReference type="Proteomes" id="UP000016511"/>
    </source>
</evidence>
<accession>U1WSD7</accession>
<dbReference type="EMBL" id="AWSJ01000034">
    <property type="protein sequence ID" value="ERI11534.1"/>
    <property type="molecule type" value="Genomic_DNA"/>
</dbReference>